<proteinExistence type="predicted"/>
<sequence length="150" mass="16672">MLPKRCRKCYHALRTELEVAAADPKEVRVMAIFPFGLYLNNAVGLKDVENAANIYDLIFPQLHGFFTANLELPFLTLSSFSLGISVSDSTNLEVLSVSLWTCRTNGPRGSGDMIHHIQISSYSHSTNGFSLVQFLELYNSASFVAHEIES</sequence>
<evidence type="ECO:0000313" key="1">
    <source>
        <dbReference type="EMBL" id="GER56136.1"/>
    </source>
</evidence>
<dbReference type="EMBL" id="BKCP01012514">
    <property type="protein sequence ID" value="GER56136.1"/>
    <property type="molecule type" value="Genomic_DNA"/>
</dbReference>
<keyword evidence="1" id="KW-0548">Nucleotidyltransferase</keyword>
<gene>
    <name evidence="1" type="ORF">STAS_33852</name>
</gene>
<reference evidence="2" key="1">
    <citation type="journal article" date="2019" name="Curr. Biol.">
        <title>Genome Sequence of Striga asiatica Provides Insight into the Evolution of Plant Parasitism.</title>
        <authorList>
            <person name="Yoshida S."/>
            <person name="Kim S."/>
            <person name="Wafula E.K."/>
            <person name="Tanskanen J."/>
            <person name="Kim Y.M."/>
            <person name="Honaas L."/>
            <person name="Yang Z."/>
            <person name="Spallek T."/>
            <person name="Conn C.E."/>
            <person name="Ichihashi Y."/>
            <person name="Cheong K."/>
            <person name="Cui S."/>
            <person name="Der J.P."/>
            <person name="Gundlach H."/>
            <person name="Jiao Y."/>
            <person name="Hori C."/>
            <person name="Ishida J.K."/>
            <person name="Kasahara H."/>
            <person name="Kiba T."/>
            <person name="Kim M.S."/>
            <person name="Koo N."/>
            <person name="Laohavisit A."/>
            <person name="Lee Y.H."/>
            <person name="Lumba S."/>
            <person name="McCourt P."/>
            <person name="Mortimer J.C."/>
            <person name="Mutuku J.M."/>
            <person name="Nomura T."/>
            <person name="Sasaki-Sekimoto Y."/>
            <person name="Seto Y."/>
            <person name="Wang Y."/>
            <person name="Wakatake T."/>
            <person name="Sakakibara H."/>
            <person name="Demura T."/>
            <person name="Yamaguchi S."/>
            <person name="Yoneyama K."/>
            <person name="Manabe R.I."/>
            <person name="Nelson D.C."/>
            <person name="Schulman A.H."/>
            <person name="Timko M.P."/>
            <person name="dePamphilis C.W."/>
            <person name="Choi D."/>
            <person name="Shirasu K."/>
        </authorList>
    </citation>
    <scope>NUCLEOTIDE SEQUENCE [LARGE SCALE GENOMIC DNA]</scope>
    <source>
        <strain evidence="2">cv. UVA1</strain>
    </source>
</reference>
<name>A0A5A7RG22_STRAF</name>
<accession>A0A5A7RG22</accession>
<dbReference type="Proteomes" id="UP000325081">
    <property type="component" value="Unassembled WGS sequence"/>
</dbReference>
<dbReference type="AlphaFoldDB" id="A0A5A7RG22"/>
<keyword evidence="1" id="KW-0808">Transferase</keyword>
<dbReference type="GO" id="GO:0016779">
    <property type="term" value="F:nucleotidyltransferase activity"/>
    <property type="evidence" value="ECO:0007669"/>
    <property type="project" value="UniProtKB-KW"/>
</dbReference>
<protein>
    <submittedName>
        <fullName evidence="1">3-deoxy-manno-octulosonate cytidylyltransferase</fullName>
    </submittedName>
</protein>
<organism evidence="1 2">
    <name type="scientific">Striga asiatica</name>
    <name type="common">Asiatic witchweed</name>
    <name type="synonym">Buchnera asiatica</name>
    <dbReference type="NCBI Taxonomy" id="4170"/>
    <lineage>
        <taxon>Eukaryota</taxon>
        <taxon>Viridiplantae</taxon>
        <taxon>Streptophyta</taxon>
        <taxon>Embryophyta</taxon>
        <taxon>Tracheophyta</taxon>
        <taxon>Spermatophyta</taxon>
        <taxon>Magnoliopsida</taxon>
        <taxon>eudicotyledons</taxon>
        <taxon>Gunneridae</taxon>
        <taxon>Pentapetalae</taxon>
        <taxon>asterids</taxon>
        <taxon>lamiids</taxon>
        <taxon>Lamiales</taxon>
        <taxon>Orobanchaceae</taxon>
        <taxon>Buchnereae</taxon>
        <taxon>Striga</taxon>
    </lineage>
</organism>
<comment type="caution">
    <text evidence="1">The sequence shown here is derived from an EMBL/GenBank/DDBJ whole genome shotgun (WGS) entry which is preliminary data.</text>
</comment>
<keyword evidence="2" id="KW-1185">Reference proteome</keyword>
<evidence type="ECO:0000313" key="2">
    <source>
        <dbReference type="Proteomes" id="UP000325081"/>
    </source>
</evidence>